<reference evidence="2 3" key="1">
    <citation type="submission" date="2021-04" db="EMBL/GenBank/DDBJ databases">
        <authorList>
            <person name="Huq M.A."/>
        </authorList>
    </citation>
    <scope>NUCLEOTIDE SEQUENCE [LARGE SCALE GENOMIC DNA]</scope>
    <source>
        <strain evidence="2 3">MAH-13</strain>
    </source>
</reference>
<evidence type="ECO:0000313" key="2">
    <source>
        <dbReference type="EMBL" id="MBP1473514.1"/>
    </source>
</evidence>
<gene>
    <name evidence="2" type="ORF">J7I44_04335</name>
</gene>
<evidence type="ECO:0000256" key="1">
    <source>
        <dbReference type="ARBA" id="ARBA00023118"/>
    </source>
</evidence>
<keyword evidence="3" id="KW-1185">Reference proteome</keyword>
<organism evidence="2 3">
    <name type="scientific">Frateuria flava</name>
    <dbReference type="NCBI Taxonomy" id="2821489"/>
    <lineage>
        <taxon>Bacteria</taxon>
        <taxon>Pseudomonadati</taxon>
        <taxon>Pseudomonadota</taxon>
        <taxon>Gammaproteobacteria</taxon>
        <taxon>Lysobacterales</taxon>
        <taxon>Rhodanobacteraceae</taxon>
        <taxon>Frateuria</taxon>
    </lineage>
</organism>
<dbReference type="Pfam" id="PF18144">
    <property type="entry name" value="SMODS"/>
    <property type="match status" value="1"/>
</dbReference>
<dbReference type="RefSeq" id="WP_209616373.1">
    <property type="nucleotide sequence ID" value="NZ_JAGJRS010000010.1"/>
</dbReference>
<dbReference type="EMBL" id="JAGJRS010000010">
    <property type="protein sequence ID" value="MBP1473514.1"/>
    <property type="molecule type" value="Genomic_DNA"/>
</dbReference>
<name>A0ABS4DKC9_9GAMM</name>
<keyword evidence="1" id="KW-0051">Antiviral defense</keyword>
<protein>
    <submittedName>
        <fullName evidence="2">Nucleotidyltransferase</fullName>
    </submittedName>
</protein>
<comment type="caution">
    <text evidence="2">The sequence shown here is derived from an EMBL/GenBank/DDBJ whole genome shotgun (WGS) entry which is preliminary data.</text>
</comment>
<dbReference type="Proteomes" id="UP000823790">
    <property type="component" value="Unassembled WGS sequence"/>
</dbReference>
<evidence type="ECO:0000313" key="3">
    <source>
        <dbReference type="Proteomes" id="UP000823790"/>
    </source>
</evidence>
<proteinExistence type="predicted"/>
<dbReference type="CDD" id="cd05400">
    <property type="entry name" value="NT_2-5OAS_ClassI-CCAase"/>
    <property type="match status" value="1"/>
</dbReference>
<sequence>MNKTRIALEVRVTTPNIATQTTDASAQRRATTTCIRTWEGMRMDGQGVTPTPALEARQIEAASLLGRLADDLDISPTQYERAKKAYESIGELVELDLHPMLASASVFPQGSFALGTIIQPIDRRDGEFDVDLACRLDANTELVSPTEAKRILGQCLRKDGHYREKLEEKSRCWRINYAGSFHLDICPLVRGPASDAVPDKELASWILTSPEKYAAWFNGLADRVRPLRRSNIALEAQVDPFPESNSDKGWLRRVVQLLKRHRDQWRMRASPEMKEFAPISIILTTLAARVVEQNPSLASSTSSPYAVVNQVLTGLKDGIKGPLECGEWLIQSPVANENFANRWNQDQRWARAFDLWHRDALRTLHSLVSAHGLDSGKRVLAEGFGEGVADKVVEEYGTALREARDRGQLKYSEGGLIVAAAHASPGVSVPRHTFFGE</sequence>
<dbReference type="InterPro" id="IPR043519">
    <property type="entry name" value="NT_sf"/>
</dbReference>
<dbReference type="InterPro" id="IPR006116">
    <property type="entry name" value="NT_2-5OAS_ClassI-CCAase"/>
</dbReference>
<dbReference type="SUPFAM" id="SSF81301">
    <property type="entry name" value="Nucleotidyltransferase"/>
    <property type="match status" value="1"/>
</dbReference>
<accession>A0ABS4DKC9</accession>